<dbReference type="PANTHER" id="PTHR30069">
    <property type="entry name" value="TONB-DEPENDENT OUTER MEMBRANE RECEPTOR"/>
    <property type="match status" value="1"/>
</dbReference>
<feature type="domain" description="TonB-dependent receptor plug" evidence="9">
    <location>
        <begin position="137"/>
        <end position="237"/>
    </location>
</feature>
<dbReference type="EMBL" id="SNRX01000058">
    <property type="protein sequence ID" value="KAA6300655.1"/>
    <property type="molecule type" value="Genomic_DNA"/>
</dbReference>
<comment type="caution">
    <text evidence="10">The sequence shown here is derived from an EMBL/GenBank/DDBJ whole genome shotgun (WGS) entry which is preliminary data.</text>
</comment>
<comment type="similarity">
    <text evidence="8">Belongs to the TonB-dependent receptor family.</text>
</comment>
<dbReference type="Pfam" id="PF07715">
    <property type="entry name" value="Plug"/>
    <property type="match status" value="1"/>
</dbReference>
<dbReference type="SUPFAM" id="SSF56935">
    <property type="entry name" value="Porins"/>
    <property type="match status" value="1"/>
</dbReference>
<sequence length="1059" mass="119445">MKNQSLKRLKKKEKLFFLRKDSLQRIFMVLLLCFGAIQAGYSQNTRHITGVVSDEFGEPVIGASVSVTGTSVGTATSVDGKFTLDVPANATELRIFYIGYETQKISISGRNEVRVTLKENQQSLDEVVVIGYGTQKKATLTGAVSAVDNQELSITKSTNVQNMMTGKLPGVRVIQKTSEPGQFTNQFDIRGLGSPLLVVDGVPRGDLARMDPNDIESISVLKDASAAIYGVRAANGVVLVTTKKGERGKAKIEYSGYYGIQTPAEMLQPINAYDRAILYNETTMRNTTSPTKTYDDAYFAQLKNGELPDTDWYGETLRQTAPQQQHNIAVSGGTEKSDYYINIGYTDQESFLKTNSANYNRYNLRSNLNAQITKNLKAGVRLNLIMDETNRQNIATTEIFKALWRSRPNDPVYANSTEPYYYHPDDIQNVVAMTHPELNGEVSNKRNMFQSNMDLNYTVPFVEGLTANFMYSYDKAYNDNSNFKREYNEYRYAAATETYQPYLINSKTNLNRQFSSSYTSLWQAKLAYDHLFANTHHVNALLLYEESYNQGYDFNASRYFDIPIPYLFAGNTTDQVGNGSGLSEGASKGLVGRLNYDFKSKYMAEFAFRYDGSSRFPKGKQWGFFPSAFLGYRISEESFIKDNIDFLQNLKLRGSWGQLGDDSASSFQFVEGYDYPQSNHDRNTLPRGYVFGNTFTNALGFRSAPNPNITWFTATMLNVGVDADLWNGLLGFSVDLFKRDRDGLLDKPSVIVPGTFGSDISQANLNADRTKGFEIELRHRNRIADFNYNVSGHVSLTRSMLTEKVQPSRSNSRDYWRNNQVDRYTDIWFGKSANGQYQSYDQIAHSIYANAGTLPGDPIYEDWNGDGVIDGEDDHPIATTTNPNENTNDQRNYPLMNFGLTLSGQYKWIDFSLLFQGAAMSYVSYGEQLLEPLAWNGNALGMLYNRWHPVDANKDPYDPSNEWISGFYPYGKTRAEERSEFNIQDGAFMRLKSVEVGFTVPRNVFFDTSGIKNLRLYINTYNLLTLTKVRGVDPEKPSESGGYIYPLNRTINFGGSITF</sequence>
<dbReference type="InterPro" id="IPR037066">
    <property type="entry name" value="Plug_dom_sf"/>
</dbReference>
<dbReference type="InterPro" id="IPR008969">
    <property type="entry name" value="CarboxyPept-like_regulatory"/>
</dbReference>
<dbReference type="GO" id="GO:0009279">
    <property type="term" value="C:cell outer membrane"/>
    <property type="evidence" value="ECO:0007669"/>
    <property type="project" value="UniProtKB-SubCell"/>
</dbReference>
<dbReference type="InterPro" id="IPR036942">
    <property type="entry name" value="Beta-barrel_TonB_sf"/>
</dbReference>
<dbReference type="InterPro" id="IPR039426">
    <property type="entry name" value="TonB-dep_rcpt-like"/>
</dbReference>
<evidence type="ECO:0000256" key="6">
    <source>
        <dbReference type="ARBA" id="ARBA00023136"/>
    </source>
</evidence>
<dbReference type="Gene3D" id="2.60.40.1120">
    <property type="entry name" value="Carboxypeptidase-like, regulatory domain"/>
    <property type="match status" value="1"/>
</dbReference>
<dbReference type="Gene3D" id="2.170.130.10">
    <property type="entry name" value="TonB-dependent receptor, plug domain"/>
    <property type="match status" value="1"/>
</dbReference>
<gene>
    <name evidence="10" type="ORF">EZS26_003195</name>
</gene>
<evidence type="ECO:0000256" key="4">
    <source>
        <dbReference type="ARBA" id="ARBA00022692"/>
    </source>
</evidence>
<dbReference type="AlphaFoldDB" id="A0A5M8NYF3"/>
<dbReference type="InterPro" id="IPR023996">
    <property type="entry name" value="TonB-dep_OMP_SusC/RagA"/>
</dbReference>
<dbReference type="GO" id="GO:0044718">
    <property type="term" value="P:siderophore transmembrane transport"/>
    <property type="evidence" value="ECO:0007669"/>
    <property type="project" value="TreeGrafter"/>
</dbReference>
<keyword evidence="7 8" id="KW-0998">Cell outer membrane</keyword>
<dbReference type="PANTHER" id="PTHR30069:SF29">
    <property type="entry name" value="HEMOGLOBIN AND HEMOGLOBIN-HAPTOGLOBIN-BINDING PROTEIN 1-RELATED"/>
    <property type="match status" value="1"/>
</dbReference>
<dbReference type="FunFam" id="2.170.130.10:FF:000003">
    <property type="entry name" value="SusC/RagA family TonB-linked outer membrane protein"/>
    <property type="match status" value="1"/>
</dbReference>
<name>A0A5M8NYF3_9BACT</name>
<dbReference type="InterPro" id="IPR012910">
    <property type="entry name" value="Plug_dom"/>
</dbReference>
<reference evidence="10 11" key="1">
    <citation type="submission" date="2019-03" db="EMBL/GenBank/DDBJ databases">
        <title>Single cell metagenomics reveals metabolic interactions within the superorganism composed of flagellate Streblomastix strix and complex community of Bacteroidetes bacteria on its surface.</title>
        <authorList>
            <person name="Treitli S.C."/>
            <person name="Kolisko M."/>
            <person name="Husnik F."/>
            <person name="Keeling P."/>
            <person name="Hampl V."/>
        </authorList>
    </citation>
    <scope>NUCLEOTIDE SEQUENCE [LARGE SCALE GENOMIC DNA]</scope>
    <source>
        <strain evidence="10">St1</strain>
    </source>
</reference>
<accession>A0A5M8NYF3</accession>
<evidence type="ECO:0000259" key="9">
    <source>
        <dbReference type="Pfam" id="PF07715"/>
    </source>
</evidence>
<keyword evidence="4 8" id="KW-0812">Transmembrane</keyword>
<evidence type="ECO:0000256" key="5">
    <source>
        <dbReference type="ARBA" id="ARBA00022729"/>
    </source>
</evidence>
<proteinExistence type="inferred from homology"/>
<evidence type="ECO:0000256" key="7">
    <source>
        <dbReference type="ARBA" id="ARBA00023237"/>
    </source>
</evidence>
<organism evidence="10 11">
    <name type="scientific">Candidatus Ordinivivax streblomastigis</name>
    <dbReference type="NCBI Taxonomy" id="2540710"/>
    <lineage>
        <taxon>Bacteria</taxon>
        <taxon>Pseudomonadati</taxon>
        <taxon>Bacteroidota</taxon>
        <taxon>Bacteroidia</taxon>
        <taxon>Bacteroidales</taxon>
        <taxon>Candidatus Ordinivivax</taxon>
    </lineage>
</organism>
<keyword evidence="2 8" id="KW-0813">Transport</keyword>
<keyword evidence="10" id="KW-0675">Receptor</keyword>
<dbReference type="Pfam" id="PF13715">
    <property type="entry name" value="CarbopepD_reg_2"/>
    <property type="match status" value="1"/>
</dbReference>
<evidence type="ECO:0000256" key="1">
    <source>
        <dbReference type="ARBA" id="ARBA00004571"/>
    </source>
</evidence>
<dbReference type="Gene3D" id="2.40.170.20">
    <property type="entry name" value="TonB-dependent receptor, beta-barrel domain"/>
    <property type="match status" value="1"/>
</dbReference>
<dbReference type="InterPro" id="IPR023997">
    <property type="entry name" value="TonB-dep_OMP_SusC/RagA_CS"/>
</dbReference>
<comment type="subcellular location">
    <subcellularLocation>
        <location evidence="1 8">Cell outer membrane</location>
        <topology evidence="1 8">Multi-pass membrane protein</topology>
    </subcellularLocation>
</comment>
<dbReference type="PROSITE" id="PS52016">
    <property type="entry name" value="TONB_DEPENDENT_REC_3"/>
    <property type="match status" value="1"/>
</dbReference>
<evidence type="ECO:0000256" key="3">
    <source>
        <dbReference type="ARBA" id="ARBA00022452"/>
    </source>
</evidence>
<dbReference type="GO" id="GO:0015344">
    <property type="term" value="F:siderophore uptake transmembrane transporter activity"/>
    <property type="evidence" value="ECO:0007669"/>
    <property type="project" value="TreeGrafter"/>
</dbReference>
<dbReference type="SUPFAM" id="SSF49464">
    <property type="entry name" value="Carboxypeptidase regulatory domain-like"/>
    <property type="match status" value="1"/>
</dbReference>
<dbReference type="NCBIfam" id="TIGR04056">
    <property type="entry name" value="OMP_RagA_SusC"/>
    <property type="match status" value="1"/>
</dbReference>
<keyword evidence="5" id="KW-0732">Signal</keyword>
<evidence type="ECO:0000313" key="10">
    <source>
        <dbReference type="EMBL" id="KAA6300655.1"/>
    </source>
</evidence>
<dbReference type="Proteomes" id="UP000324575">
    <property type="component" value="Unassembled WGS sequence"/>
</dbReference>
<evidence type="ECO:0000256" key="2">
    <source>
        <dbReference type="ARBA" id="ARBA00022448"/>
    </source>
</evidence>
<dbReference type="NCBIfam" id="TIGR04057">
    <property type="entry name" value="SusC_RagA_signa"/>
    <property type="match status" value="1"/>
</dbReference>
<keyword evidence="6 8" id="KW-0472">Membrane</keyword>
<evidence type="ECO:0000256" key="8">
    <source>
        <dbReference type="PROSITE-ProRule" id="PRU01360"/>
    </source>
</evidence>
<keyword evidence="3 8" id="KW-1134">Transmembrane beta strand</keyword>
<protein>
    <submittedName>
        <fullName evidence="10">TonB-dependent receptor SusC</fullName>
    </submittedName>
</protein>
<evidence type="ECO:0000313" key="11">
    <source>
        <dbReference type="Proteomes" id="UP000324575"/>
    </source>
</evidence>